<keyword evidence="1" id="KW-1133">Transmembrane helix</keyword>
<feature type="transmembrane region" description="Helical" evidence="1">
    <location>
        <begin position="12"/>
        <end position="29"/>
    </location>
</feature>
<keyword evidence="1" id="KW-0472">Membrane</keyword>
<feature type="transmembrane region" description="Helical" evidence="1">
    <location>
        <begin position="35"/>
        <end position="56"/>
    </location>
</feature>
<accession>A0A652ZVT7</accession>
<gene>
    <name evidence="2" type="ORF">TRIP_E230069</name>
</gene>
<evidence type="ECO:0000313" key="2">
    <source>
        <dbReference type="EMBL" id="VBB39886.1"/>
    </source>
</evidence>
<reference evidence="2" key="1">
    <citation type="submission" date="2018-07" db="EMBL/GenBank/DDBJ databases">
        <authorList>
            <consortium name="Genoscope - CEA"/>
            <person name="William W."/>
        </authorList>
    </citation>
    <scope>NUCLEOTIDE SEQUENCE</scope>
    <source>
        <strain evidence="2">IK1</strain>
    </source>
</reference>
<organism evidence="2">
    <name type="scientific">uncultured Spirochaetota bacterium</name>
    <dbReference type="NCBI Taxonomy" id="460511"/>
    <lineage>
        <taxon>Bacteria</taxon>
        <taxon>Pseudomonadati</taxon>
        <taxon>Spirochaetota</taxon>
        <taxon>environmental samples</taxon>
    </lineage>
</organism>
<name>A0A652ZVT7_9SPIR</name>
<dbReference type="EMBL" id="UPXP01000016">
    <property type="protein sequence ID" value="VBB39886.1"/>
    <property type="molecule type" value="Genomic_DNA"/>
</dbReference>
<dbReference type="AlphaFoldDB" id="A0A652ZVT7"/>
<evidence type="ECO:0000256" key="1">
    <source>
        <dbReference type="SAM" id="Phobius"/>
    </source>
</evidence>
<sequence length="81" mass="8948">MKQVRKSESWRTGIIILTGLYLVTLYASPETLSVVGGPIVYAISFATVGYIGGNVADNALKGRFYRPELDREMECGEKYPS</sequence>
<proteinExistence type="predicted"/>
<keyword evidence="1" id="KW-0812">Transmembrane</keyword>
<protein>
    <submittedName>
        <fullName evidence="2">Uncharacterized protein</fullName>
    </submittedName>
</protein>